<dbReference type="Gramene" id="PHT65654">
    <property type="protein sequence ID" value="PHT65654"/>
    <property type="gene ID" value="T459_30079"/>
</dbReference>
<reference evidence="1 2" key="1">
    <citation type="journal article" date="2014" name="Nat. Genet.">
        <title>Genome sequence of the hot pepper provides insights into the evolution of pungency in Capsicum species.</title>
        <authorList>
            <person name="Kim S."/>
            <person name="Park M."/>
            <person name="Yeom S.I."/>
            <person name="Kim Y.M."/>
            <person name="Lee J.M."/>
            <person name="Lee H.A."/>
            <person name="Seo E."/>
            <person name="Choi J."/>
            <person name="Cheong K."/>
            <person name="Kim K.T."/>
            <person name="Jung K."/>
            <person name="Lee G.W."/>
            <person name="Oh S.K."/>
            <person name="Bae C."/>
            <person name="Kim S.B."/>
            <person name="Lee H.Y."/>
            <person name="Kim S.Y."/>
            <person name="Kim M.S."/>
            <person name="Kang B.C."/>
            <person name="Jo Y.D."/>
            <person name="Yang H.B."/>
            <person name="Jeong H.J."/>
            <person name="Kang W.H."/>
            <person name="Kwon J.K."/>
            <person name="Shin C."/>
            <person name="Lim J.Y."/>
            <person name="Park J.H."/>
            <person name="Huh J.H."/>
            <person name="Kim J.S."/>
            <person name="Kim B.D."/>
            <person name="Cohen O."/>
            <person name="Paran I."/>
            <person name="Suh M.C."/>
            <person name="Lee S.B."/>
            <person name="Kim Y.K."/>
            <person name="Shin Y."/>
            <person name="Noh S.J."/>
            <person name="Park J."/>
            <person name="Seo Y.S."/>
            <person name="Kwon S.Y."/>
            <person name="Kim H.A."/>
            <person name="Park J.M."/>
            <person name="Kim H.J."/>
            <person name="Choi S.B."/>
            <person name="Bosland P.W."/>
            <person name="Reeves G."/>
            <person name="Jo S.H."/>
            <person name="Lee B.W."/>
            <person name="Cho H.T."/>
            <person name="Choi H.S."/>
            <person name="Lee M.S."/>
            <person name="Yu Y."/>
            <person name="Do Choi Y."/>
            <person name="Park B.S."/>
            <person name="van Deynze A."/>
            <person name="Ashrafi H."/>
            <person name="Hill T."/>
            <person name="Kim W.T."/>
            <person name="Pai H.S."/>
            <person name="Ahn H.K."/>
            <person name="Yeam I."/>
            <person name="Giovannoni J.J."/>
            <person name="Rose J.K."/>
            <person name="Sorensen I."/>
            <person name="Lee S.J."/>
            <person name="Kim R.W."/>
            <person name="Choi I.Y."/>
            <person name="Choi B.S."/>
            <person name="Lim J.S."/>
            <person name="Lee Y.H."/>
            <person name="Choi D."/>
        </authorList>
    </citation>
    <scope>NUCLEOTIDE SEQUENCE [LARGE SCALE GENOMIC DNA]</scope>
    <source>
        <strain evidence="2">cv. CM334</strain>
    </source>
</reference>
<reference evidence="1 2" key="2">
    <citation type="journal article" date="2017" name="Genome Biol.">
        <title>New reference genome sequences of hot pepper reveal the massive evolution of plant disease-resistance genes by retroduplication.</title>
        <authorList>
            <person name="Kim S."/>
            <person name="Park J."/>
            <person name="Yeom S.I."/>
            <person name="Kim Y.M."/>
            <person name="Seo E."/>
            <person name="Kim K.T."/>
            <person name="Kim M.S."/>
            <person name="Lee J.M."/>
            <person name="Cheong K."/>
            <person name="Shin H.S."/>
            <person name="Kim S.B."/>
            <person name="Han K."/>
            <person name="Lee J."/>
            <person name="Park M."/>
            <person name="Lee H.A."/>
            <person name="Lee H.Y."/>
            <person name="Lee Y."/>
            <person name="Oh S."/>
            <person name="Lee J.H."/>
            <person name="Choi E."/>
            <person name="Choi E."/>
            <person name="Lee S.E."/>
            <person name="Jeon J."/>
            <person name="Kim H."/>
            <person name="Choi G."/>
            <person name="Song H."/>
            <person name="Lee J."/>
            <person name="Lee S.C."/>
            <person name="Kwon J.K."/>
            <person name="Lee H.Y."/>
            <person name="Koo N."/>
            <person name="Hong Y."/>
            <person name="Kim R.W."/>
            <person name="Kang W.H."/>
            <person name="Huh J.H."/>
            <person name="Kang B.C."/>
            <person name="Yang T.J."/>
            <person name="Lee Y.H."/>
            <person name="Bennetzen J.L."/>
            <person name="Choi D."/>
        </authorList>
    </citation>
    <scope>NUCLEOTIDE SEQUENCE [LARGE SCALE GENOMIC DNA]</scope>
    <source>
        <strain evidence="2">cv. CM334</strain>
    </source>
</reference>
<dbReference type="InterPro" id="IPR036691">
    <property type="entry name" value="Endo/exonu/phosph_ase_sf"/>
</dbReference>
<dbReference type="SUPFAM" id="SSF56219">
    <property type="entry name" value="DNase I-like"/>
    <property type="match status" value="1"/>
</dbReference>
<comment type="caution">
    <text evidence="1">The sequence shown here is derived from an EMBL/GenBank/DDBJ whole genome shotgun (WGS) entry which is preliminary data.</text>
</comment>
<dbReference type="OMA" id="CANFTWS"/>
<dbReference type="Proteomes" id="UP000222542">
    <property type="component" value="Unassembled WGS sequence"/>
</dbReference>
<name>A0A2G2Y7F0_CAPAN</name>
<dbReference type="STRING" id="4072.A0A2G2Y7F0"/>
<dbReference type="Gene3D" id="3.60.10.10">
    <property type="entry name" value="Endonuclease/exonuclease/phosphatase"/>
    <property type="match status" value="1"/>
</dbReference>
<keyword evidence="2" id="KW-1185">Reference proteome</keyword>
<gene>
    <name evidence="1" type="ORF">T459_30079</name>
</gene>
<dbReference type="EMBL" id="AYRZ02000012">
    <property type="protein sequence ID" value="PHT65654.1"/>
    <property type="molecule type" value="Genomic_DNA"/>
</dbReference>
<dbReference type="PANTHER" id="PTHR33710:SF64">
    <property type="entry name" value="ENDONUCLEASE_EXONUCLEASE_PHOSPHATASE DOMAIN-CONTAINING PROTEIN"/>
    <property type="match status" value="1"/>
</dbReference>
<evidence type="ECO:0000313" key="2">
    <source>
        <dbReference type="Proteomes" id="UP000222542"/>
    </source>
</evidence>
<evidence type="ECO:0000313" key="1">
    <source>
        <dbReference type="EMBL" id="PHT65654.1"/>
    </source>
</evidence>
<dbReference type="PANTHER" id="PTHR33710">
    <property type="entry name" value="BNAC02G09200D PROTEIN"/>
    <property type="match status" value="1"/>
</dbReference>
<dbReference type="AlphaFoldDB" id="A0A2G2Y7F0"/>
<proteinExistence type="predicted"/>
<sequence length="100" mass="11480">MREFPEFIDNHLLIDLPLSCANFTWSRSEDSNSKSRLERFLVSTSWEELAPNVIQFPLPRLVSDHSPILLDGGRGKRTRSPFRFETMRLQATNFGDLVAG</sequence>
<protein>
    <recommendedName>
        <fullName evidence="3">Endonuclease/exonuclease/phosphatase domain-containing protein</fullName>
    </recommendedName>
</protein>
<accession>A0A2G2Y7F0</accession>
<organism evidence="1 2">
    <name type="scientific">Capsicum annuum</name>
    <name type="common">Capsicum pepper</name>
    <dbReference type="NCBI Taxonomy" id="4072"/>
    <lineage>
        <taxon>Eukaryota</taxon>
        <taxon>Viridiplantae</taxon>
        <taxon>Streptophyta</taxon>
        <taxon>Embryophyta</taxon>
        <taxon>Tracheophyta</taxon>
        <taxon>Spermatophyta</taxon>
        <taxon>Magnoliopsida</taxon>
        <taxon>eudicotyledons</taxon>
        <taxon>Gunneridae</taxon>
        <taxon>Pentapetalae</taxon>
        <taxon>asterids</taxon>
        <taxon>lamiids</taxon>
        <taxon>Solanales</taxon>
        <taxon>Solanaceae</taxon>
        <taxon>Solanoideae</taxon>
        <taxon>Capsiceae</taxon>
        <taxon>Capsicum</taxon>
    </lineage>
</organism>
<evidence type="ECO:0008006" key="3">
    <source>
        <dbReference type="Google" id="ProtNLM"/>
    </source>
</evidence>